<dbReference type="RefSeq" id="XP_012194266.1">
    <property type="nucleotide sequence ID" value="XM_012338876.1"/>
</dbReference>
<dbReference type="GeneID" id="24123287"/>
<name>A0A067CV57_SAPPC</name>
<dbReference type="InterPro" id="IPR027417">
    <property type="entry name" value="P-loop_NTPase"/>
</dbReference>
<dbReference type="EMBL" id="KK583190">
    <property type="protein sequence ID" value="KDO34589.1"/>
    <property type="molecule type" value="Genomic_DNA"/>
</dbReference>
<keyword evidence="2" id="KW-1185">Reference proteome</keyword>
<organism evidence="1 2">
    <name type="scientific">Saprolegnia parasitica (strain CBS 223.65)</name>
    <dbReference type="NCBI Taxonomy" id="695850"/>
    <lineage>
        <taxon>Eukaryota</taxon>
        <taxon>Sar</taxon>
        <taxon>Stramenopiles</taxon>
        <taxon>Oomycota</taxon>
        <taxon>Saprolegniomycetes</taxon>
        <taxon>Saprolegniales</taxon>
        <taxon>Saprolegniaceae</taxon>
        <taxon>Saprolegnia</taxon>
    </lineage>
</organism>
<evidence type="ECO:0008006" key="3">
    <source>
        <dbReference type="Google" id="ProtNLM"/>
    </source>
</evidence>
<evidence type="ECO:0000313" key="1">
    <source>
        <dbReference type="EMBL" id="KDO34589.1"/>
    </source>
</evidence>
<dbReference type="Gene3D" id="3.40.50.300">
    <property type="entry name" value="P-loop containing nucleotide triphosphate hydrolases"/>
    <property type="match status" value="1"/>
</dbReference>
<gene>
    <name evidence="1" type="ORF">SPRG_00652</name>
</gene>
<dbReference type="GO" id="GO:0000724">
    <property type="term" value="P:double-strand break repair via homologous recombination"/>
    <property type="evidence" value="ECO:0007669"/>
    <property type="project" value="TreeGrafter"/>
</dbReference>
<dbReference type="Proteomes" id="UP000030745">
    <property type="component" value="Unassembled WGS sequence"/>
</dbReference>
<protein>
    <recommendedName>
        <fullName evidence="3">ATPase AAA-type core domain-containing protein</fullName>
    </recommendedName>
</protein>
<dbReference type="AlphaFoldDB" id="A0A067CV57"/>
<dbReference type="KEGG" id="spar:SPRG_00652"/>
<dbReference type="SUPFAM" id="SSF52540">
    <property type="entry name" value="P-loop containing nucleoside triphosphate hydrolases"/>
    <property type="match status" value="1"/>
</dbReference>
<evidence type="ECO:0000313" key="2">
    <source>
        <dbReference type="Proteomes" id="UP000030745"/>
    </source>
</evidence>
<dbReference type="OrthoDB" id="67296at2759"/>
<dbReference type="PANTHER" id="PTHR28653">
    <property type="match status" value="1"/>
</dbReference>
<sequence length="256" mass="28857">MERFFSHRQDGEDCSNIEVDVGMGSSDISLLLLHGPQRSGKSSLALQYAFELVKRGGTETSVVLVSHASTKANNRLRLVRVAPCESCHTPAESGQDSVVWSRIRLKYLESAAQLRHFVCSFHMLEGKNTALIIDDLDLFCTAPTEVYRSLAFIKETIEFMRAKFDAGQALVLSSSALLPRDLRRTLRRWFDLILQITPGNNDAFVIQEEMWPSITGDDWAELVPLFPPSYCVEYTFVPNSDDAQGYLQFTRASLRQ</sequence>
<dbReference type="GO" id="GO:0003697">
    <property type="term" value="F:single-stranded DNA binding"/>
    <property type="evidence" value="ECO:0007669"/>
    <property type="project" value="TreeGrafter"/>
</dbReference>
<reference evidence="1 2" key="1">
    <citation type="journal article" date="2013" name="PLoS Genet.">
        <title>Distinctive expansion of potential virulence genes in the genome of the oomycete fish pathogen Saprolegnia parasitica.</title>
        <authorList>
            <person name="Jiang R.H."/>
            <person name="de Bruijn I."/>
            <person name="Haas B.J."/>
            <person name="Belmonte R."/>
            <person name="Lobach L."/>
            <person name="Christie J."/>
            <person name="van den Ackerveken G."/>
            <person name="Bottin A."/>
            <person name="Bulone V."/>
            <person name="Diaz-Moreno S.M."/>
            <person name="Dumas B."/>
            <person name="Fan L."/>
            <person name="Gaulin E."/>
            <person name="Govers F."/>
            <person name="Grenville-Briggs L.J."/>
            <person name="Horner N.R."/>
            <person name="Levin J.Z."/>
            <person name="Mammella M."/>
            <person name="Meijer H.J."/>
            <person name="Morris P."/>
            <person name="Nusbaum C."/>
            <person name="Oome S."/>
            <person name="Phillips A.J."/>
            <person name="van Rooyen D."/>
            <person name="Rzeszutek E."/>
            <person name="Saraiva M."/>
            <person name="Secombes C.J."/>
            <person name="Seidl M.F."/>
            <person name="Snel B."/>
            <person name="Stassen J.H."/>
            <person name="Sykes S."/>
            <person name="Tripathy S."/>
            <person name="van den Berg H."/>
            <person name="Vega-Arreguin J.C."/>
            <person name="Wawra S."/>
            <person name="Young S.K."/>
            <person name="Zeng Q."/>
            <person name="Dieguez-Uribeondo J."/>
            <person name="Russ C."/>
            <person name="Tyler B.M."/>
            <person name="van West P."/>
        </authorList>
    </citation>
    <scope>NUCLEOTIDE SEQUENCE [LARGE SCALE GENOMIC DNA]</scope>
    <source>
        <strain evidence="1 2">CBS 223.65</strain>
    </source>
</reference>
<proteinExistence type="predicted"/>
<dbReference type="PANTHER" id="PTHR28653:SF1">
    <property type="entry name" value="ATPASE SWSAP1"/>
    <property type="match status" value="1"/>
</dbReference>
<dbReference type="VEuPathDB" id="FungiDB:SPRG_00652"/>
<accession>A0A067CV57</accession>
<dbReference type="GO" id="GO:0097196">
    <property type="term" value="C:Shu complex"/>
    <property type="evidence" value="ECO:0007669"/>
    <property type="project" value="TreeGrafter"/>
</dbReference>